<dbReference type="FunFam" id="3.30.70.1660:FF:000002">
    <property type="entry name" value="Peptide chain release factor 1"/>
    <property type="match status" value="1"/>
</dbReference>
<dbReference type="Proteomes" id="UP000694044">
    <property type="component" value="Unassembled WGS sequence"/>
</dbReference>
<evidence type="ECO:0000256" key="3">
    <source>
        <dbReference type="SAM" id="Coils"/>
    </source>
</evidence>
<evidence type="ECO:0000259" key="4">
    <source>
        <dbReference type="PROSITE" id="PS00745"/>
    </source>
</evidence>
<dbReference type="InterPro" id="IPR004373">
    <property type="entry name" value="RF-1"/>
</dbReference>
<dbReference type="Pfam" id="PF03462">
    <property type="entry name" value="PCRF"/>
    <property type="match status" value="1"/>
</dbReference>
<dbReference type="GO" id="GO:0005737">
    <property type="term" value="C:cytoplasm"/>
    <property type="evidence" value="ECO:0007669"/>
    <property type="project" value="UniProtKB-ARBA"/>
</dbReference>
<name>A0A8T1VK24_9STRA</name>
<dbReference type="FunFam" id="3.30.160.20:FF:000004">
    <property type="entry name" value="Peptide chain release factor 1"/>
    <property type="match status" value="1"/>
</dbReference>
<dbReference type="InterPro" id="IPR005139">
    <property type="entry name" value="PCRF"/>
</dbReference>
<dbReference type="PROSITE" id="PS00745">
    <property type="entry name" value="RF_PROK_I"/>
    <property type="match status" value="1"/>
</dbReference>
<dbReference type="InterPro" id="IPR050057">
    <property type="entry name" value="Prokaryotic/Mito_RF"/>
</dbReference>
<dbReference type="AlphaFoldDB" id="A0A8T1VK24"/>
<dbReference type="PANTHER" id="PTHR43804">
    <property type="entry name" value="LD18447P"/>
    <property type="match status" value="1"/>
</dbReference>
<evidence type="ECO:0000313" key="6">
    <source>
        <dbReference type="Proteomes" id="UP000694044"/>
    </source>
</evidence>
<dbReference type="PANTHER" id="PTHR43804:SF7">
    <property type="entry name" value="LD18447P"/>
    <property type="match status" value="1"/>
</dbReference>
<sequence length="431" mass="48691">MLGAGLQWLRRQRRMLALAEGALRPQQLVRTRAPAVGKLWQRNATQTRGFTMPAAILSQMDLLGRRYDELTHELSQRLTLLWGWVYSNDGSFSSDKITNLSIEMAELEPKVMAVRELQNQQKAVEELDEMIDEQADSDDPDALELRHMAEEERRELFQVISKLEGEVVRLMLPRDEADDKSSILEIRAGTGGDEACLFAADILKMYQKVALVKGWKFELMSISETDLGGVKECVCSLTGRGAYGRMKFESGVHRVQRVPVNDVRVHTSAVSVVVLPEAEEVEVEIDPKDLRIDVYRASGAGGQHVNTTESAVRITHIPTGIVAAVQDERSQHQNKAKALKILRARVFDGIRRKRDAERQTMRNSQVVSGDRSERVRTYNFPQSRVSDHRVNVTVFGIERMLNGELLDDIVDALVVDEQNHLLQQLETPLNM</sequence>
<accession>A0A8T1VK24</accession>
<dbReference type="InterPro" id="IPR000352">
    <property type="entry name" value="Pep_chain_release_fac_I"/>
</dbReference>
<dbReference type="NCBIfam" id="NF001859">
    <property type="entry name" value="PRK00591.1"/>
    <property type="match status" value="1"/>
</dbReference>
<evidence type="ECO:0000256" key="2">
    <source>
        <dbReference type="ARBA" id="ARBA00022917"/>
    </source>
</evidence>
<reference evidence="5" key="1">
    <citation type="submission" date="2021-02" db="EMBL/GenBank/DDBJ databases">
        <authorList>
            <person name="Palmer J.M."/>
        </authorList>
    </citation>
    <scope>NUCLEOTIDE SEQUENCE</scope>
    <source>
        <strain evidence="5">SCRP734</strain>
    </source>
</reference>
<dbReference type="GO" id="GO:0016149">
    <property type="term" value="F:translation release factor activity, codon specific"/>
    <property type="evidence" value="ECO:0007669"/>
    <property type="project" value="InterPro"/>
</dbReference>
<keyword evidence="2" id="KW-0648">Protein biosynthesis</keyword>
<dbReference type="EMBL" id="JAGDFM010000237">
    <property type="protein sequence ID" value="KAG7381625.1"/>
    <property type="molecule type" value="Genomic_DNA"/>
</dbReference>
<feature type="coiled-coil region" evidence="3">
    <location>
        <begin position="110"/>
        <end position="166"/>
    </location>
</feature>
<keyword evidence="6" id="KW-1185">Reference proteome</keyword>
<dbReference type="SMART" id="SM00937">
    <property type="entry name" value="PCRF"/>
    <property type="match status" value="1"/>
</dbReference>
<proteinExistence type="inferred from homology"/>
<comment type="similarity">
    <text evidence="1">Belongs to the prokaryotic/mitochondrial release factor family.</text>
</comment>
<comment type="caution">
    <text evidence="5">The sequence shown here is derived from an EMBL/GenBank/DDBJ whole genome shotgun (WGS) entry which is preliminary data.</text>
</comment>
<dbReference type="HAMAP" id="MF_00093">
    <property type="entry name" value="Rel_fac_1"/>
    <property type="match status" value="1"/>
</dbReference>
<organism evidence="5 6">
    <name type="scientific">Phytophthora pseudosyringae</name>
    <dbReference type="NCBI Taxonomy" id="221518"/>
    <lineage>
        <taxon>Eukaryota</taxon>
        <taxon>Sar</taxon>
        <taxon>Stramenopiles</taxon>
        <taxon>Oomycota</taxon>
        <taxon>Peronosporomycetes</taxon>
        <taxon>Peronosporales</taxon>
        <taxon>Peronosporaceae</taxon>
        <taxon>Phytophthora</taxon>
    </lineage>
</organism>
<gene>
    <name evidence="5" type="ORF">PHYPSEUDO_005783</name>
</gene>
<dbReference type="Pfam" id="PF00472">
    <property type="entry name" value="RF-1"/>
    <property type="match status" value="1"/>
</dbReference>
<keyword evidence="3" id="KW-0175">Coiled coil</keyword>
<protein>
    <recommendedName>
        <fullName evidence="4">Prokaryotic-type class I peptide chain release factors domain-containing protein</fullName>
    </recommendedName>
</protein>
<feature type="domain" description="Prokaryotic-type class I peptide chain release factors" evidence="4">
    <location>
        <begin position="296"/>
        <end position="312"/>
    </location>
</feature>
<dbReference type="OrthoDB" id="2019491at2759"/>
<evidence type="ECO:0000313" key="5">
    <source>
        <dbReference type="EMBL" id="KAG7381625.1"/>
    </source>
</evidence>
<evidence type="ECO:0000256" key="1">
    <source>
        <dbReference type="ARBA" id="ARBA00010835"/>
    </source>
</evidence>